<dbReference type="InterPro" id="IPR016037">
    <property type="entry name" value="DHQ_synth_AroB"/>
</dbReference>
<evidence type="ECO:0000256" key="11">
    <source>
        <dbReference type="ARBA" id="ARBA00022605"/>
    </source>
</evidence>
<evidence type="ECO:0000256" key="9">
    <source>
        <dbReference type="ARBA" id="ARBA00017684"/>
    </source>
</evidence>
<keyword evidence="20" id="KW-1133">Transmembrane helix</keyword>
<dbReference type="Pfam" id="PF24621">
    <property type="entry name" value="DHQS_C"/>
    <property type="match status" value="1"/>
</dbReference>
<evidence type="ECO:0000256" key="7">
    <source>
        <dbReference type="ARBA" id="ARBA00005412"/>
    </source>
</evidence>
<keyword evidence="20" id="KW-0812">Transmembrane</keyword>
<dbReference type="Gene3D" id="1.20.1090.10">
    <property type="entry name" value="Dehydroquinate synthase-like - alpha domain"/>
    <property type="match status" value="1"/>
</dbReference>
<keyword evidence="14 19" id="KW-0862">Zinc</keyword>
<dbReference type="CDD" id="cd08195">
    <property type="entry name" value="DHQS"/>
    <property type="match status" value="1"/>
</dbReference>
<keyword evidence="13 19" id="KW-0547">Nucleotide-binding</keyword>
<feature type="binding site" evidence="19">
    <location>
        <begin position="71"/>
        <end position="76"/>
    </location>
    <ligand>
        <name>NAD(+)</name>
        <dbReference type="ChEBI" id="CHEBI:57540"/>
    </ligand>
</feature>
<dbReference type="NCBIfam" id="TIGR01357">
    <property type="entry name" value="aroB"/>
    <property type="match status" value="1"/>
</dbReference>
<evidence type="ECO:0000259" key="21">
    <source>
        <dbReference type="Pfam" id="PF01761"/>
    </source>
</evidence>
<comment type="pathway">
    <text evidence="6 19">Metabolic intermediate biosynthesis; chorismate biosynthesis; chorismate from D-erythrose 4-phosphate and phosphoenolpyruvate: step 2/7.</text>
</comment>
<dbReference type="STRING" id="1921549.GCA_900128825_00364"/>
<comment type="cofactor">
    <cofactor evidence="2 19">
        <name>NAD(+)</name>
        <dbReference type="ChEBI" id="CHEBI:57540"/>
    </cofactor>
</comment>
<dbReference type="GO" id="GO:0003856">
    <property type="term" value="F:3-dehydroquinate synthase activity"/>
    <property type="evidence" value="ECO:0007669"/>
    <property type="project" value="UniProtKB-UniRule"/>
</dbReference>
<comment type="subcellular location">
    <subcellularLocation>
        <location evidence="5 19">Cytoplasm</location>
    </subcellularLocation>
</comment>
<gene>
    <name evidence="19 23" type="primary">aroB</name>
    <name evidence="23" type="ORF">BUCINSTRO3249_0363</name>
</gene>
<feature type="binding site" evidence="19">
    <location>
        <begin position="129"/>
        <end position="130"/>
    </location>
    <ligand>
        <name>NAD(+)</name>
        <dbReference type="ChEBI" id="CHEBI:57540"/>
    </ligand>
</feature>
<dbReference type="InterPro" id="IPR030960">
    <property type="entry name" value="DHQS/DOIS_N"/>
</dbReference>
<feature type="transmembrane region" description="Helical" evidence="20">
    <location>
        <begin position="97"/>
        <end position="118"/>
    </location>
</feature>
<evidence type="ECO:0000256" key="17">
    <source>
        <dbReference type="ARBA" id="ARBA00023239"/>
    </source>
</evidence>
<comment type="cofactor">
    <cofactor evidence="19">
        <name>Co(2+)</name>
        <dbReference type="ChEBI" id="CHEBI:48828"/>
    </cofactor>
    <cofactor evidence="19">
        <name>Zn(2+)</name>
        <dbReference type="ChEBI" id="CHEBI:29105"/>
    </cofactor>
    <text evidence="19">Binds 1 divalent metal cation per subunit. Can use either Co(2+) or Zn(2+).</text>
</comment>
<evidence type="ECO:0000256" key="1">
    <source>
        <dbReference type="ARBA" id="ARBA00001393"/>
    </source>
</evidence>
<evidence type="ECO:0000256" key="19">
    <source>
        <dbReference type="HAMAP-Rule" id="MF_00110"/>
    </source>
</evidence>
<dbReference type="PANTHER" id="PTHR43622">
    <property type="entry name" value="3-DEHYDROQUINATE SYNTHASE"/>
    <property type="match status" value="1"/>
</dbReference>
<dbReference type="PANTHER" id="PTHR43622:SF7">
    <property type="entry name" value="3-DEHYDROQUINATE SYNTHASE, CHLOROPLASTIC"/>
    <property type="match status" value="1"/>
</dbReference>
<evidence type="ECO:0000313" key="24">
    <source>
        <dbReference type="Proteomes" id="UP000271849"/>
    </source>
</evidence>
<keyword evidence="15 19" id="KW-0520">NAD</keyword>
<dbReference type="AlphaFoldDB" id="A0A3B1E9N0"/>
<evidence type="ECO:0000256" key="13">
    <source>
        <dbReference type="ARBA" id="ARBA00022741"/>
    </source>
</evidence>
<feature type="binding site" evidence="19">
    <location>
        <position position="151"/>
    </location>
    <ligand>
        <name>NAD(+)</name>
        <dbReference type="ChEBI" id="CHEBI:57540"/>
    </ligand>
</feature>
<keyword evidence="10 19" id="KW-0963">Cytoplasm</keyword>
<dbReference type="FunFam" id="3.40.50.1970:FF:000007">
    <property type="entry name" value="Pentafunctional AROM polypeptide"/>
    <property type="match status" value="1"/>
</dbReference>
<feature type="binding site" evidence="19">
    <location>
        <position position="264"/>
    </location>
    <ligand>
        <name>Zn(2+)</name>
        <dbReference type="ChEBI" id="CHEBI:29105"/>
    </ligand>
</feature>
<evidence type="ECO:0000256" key="14">
    <source>
        <dbReference type="ARBA" id="ARBA00022833"/>
    </source>
</evidence>
<reference evidence="24" key="1">
    <citation type="submission" date="2018-09" db="EMBL/GenBank/DDBJ databases">
        <authorList>
            <person name="Manzano-Marin A."/>
            <person name="Manzano-Marin A."/>
        </authorList>
    </citation>
    <scope>NUCLEOTIDE SEQUENCE [LARGE SCALE GENOMIC DNA]</scope>
    <source>
        <strain evidence="24">BuCistrobi</strain>
    </source>
</reference>
<feature type="binding site" evidence="19">
    <location>
        <begin position="169"/>
        <end position="172"/>
    </location>
    <ligand>
        <name>NAD(+)</name>
        <dbReference type="ChEBI" id="CHEBI:57540"/>
    </ligand>
</feature>
<keyword evidence="16 19" id="KW-0057">Aromatic amino acid biosynthesis</keyword>
<evidence type="ECO:0000259" key="22">
    <source>
        <dbReference type="Pfam" id="PF24621"/>
    </source>
</evidence>
<feature type="binding site" evidence="19">
    <location>
        <position position="142"/>
    </location>
    <ligand>
        <name>NAD(+)</name>
        <dbReference type="ChEBI" id="CHEBI:57540"/>
    </ligand>
</feature>
<protein>
    <recommendedName>
        <fullName evidence="9 19">3-dehydroquinate synthase</fullName>
        <shortName evidence="19">DHQS</shortName>
        <ecNumber evidence="8 19">4.2.3.4</ecNumber>
    </recommendedName>
</protein>
<dbReference type="GO" id="GO:0008652">
    <property type="term" value="P:amino acid biosynthetic process"/>
    <property type="evidence" value="ECO:0007669"/>
    <property type="project" value="UniProtKB-KW"/>
</dbReference>
<evidence type="ECO:0000256" key="15">
    <source>
        <dbReference type="ARBA" id="ARBA00023027"/>
    </source>
</evidence>
<keyword evidence="11 19" id="KW-0028">Amino-acid biosynthesis</keyword>
<evidence type="ECO:0000256" key="2">
    <source>
        <dbReference type="ARBA" id="ARBA00001911"/>
    </source>
</evidence>
<dbReference type="Pfam" id="PF01761">
    <property type="entry name" value="DHQ_synthase"/>
    <property type="match status" value="1"/>
</dbReference>
<name>A0A3B1E9N0_9GAMM</name>
<evidence type="ECO:0000256" key="4">
    <source>
        <dbReference type="ARBA" id="ARBA00003485"/>
    </source>
</evidence>
<dbReference type="UniPathway" id="UPA00053">
    <property type="reaction ID" value="UER00085"/>
</dbReference>
<feature type="binding site" evidence="19">
    <location>
        <position position="184"/>
    </location>
    <ligand>
        <name>Zn(2+)</name>
        <dbReference type="ChEBI" id="CHEBI:29105"/>
    </ligand>
</feature>
<dbReference type="EC" id="4.2.3.4" evidence="8 19"/>
<dbReference type="EMBL" id="LR025085">
    <property type="protein sequence ID" value="VAX76849.1"/>
    <property type="molecule type" value="Genomic_DNA"/>
</dbReference>
<evidence type="ECO:0000256" key="5">
    <source>
        <dbReference type="ARBA" id="ARBA00004496"/>
    </source>
</evidence>
<keyword evidence="17 19" id="KW-0456">Lyase</keyword>
<evidence type="ECO:0000256" key="18">
    <source>
        <dbReference type="ARBA" id="ARBA00023285"/>
    </source>
</evidence>
<comment type="function">
    <text evidence="4 19">Catalyzes the conversion of 3-deoxy-D-arabino-heptulosonate 7-phosphate (DAHP) to dehydroquinate (DHQ).</text>
</comment>
<dbReference type="GO" id="GO:0000166">
    <property type="term" value="F:nucleotide binding"/>
    <property type="evidence" value="ECO:0007669"/>
    <property type="project" value="UniProtKB-KW"/>
</dbReference>
<keyword evidence="20" id="KW-0472">Membrane</keyword>
<feature type="binding site" evidence="19">
    <location>
        <begin position="105"/>
        <end position="109"/>
    </location>
    <ligand>
        <name>NAD(+)</name>
        <dbReference type="ChEBI" id="CHEBI:57540"/>
    </ligand>
</feature>
<evidence type="ECO:0000256" key="10">
    <source>
        <dbReference type="ARBA" id="ARBA00022490"/>
    </source>
</evidence>
<evidence type="ECO:0000313" key="23">
    <source>
        <dbReference type="EMBL" id="VAX76849.1"/>
    </source>
</evidence>
<dbReference type="InterPro" id="IPR030963">
    <property type="entry name" value="DHQ_synth_fam"/>
</dbReference>
<dbReference type="GO" id="GO:0005737">
    <property type="term" value="C:cytoplasm"/>
    <property type="evidence" value="ECO:0007669"/>
    <property type="project" value="UniProtKB-SubCell"/>
</dbReference>
<feature type="domain" description="3-dehydroquinate synthase C-terminal" evidence="22">
    <location>
        <begin position="181"/>
        <end position="325"/>
    </location>
</feature>
<organism evidence="23 24">
    <name type="scientific">Buchnera aphidicola</name>
    <name type="common">Cinara strobi</name>
    <dbReference type="NCBI Taxonomy" id="1921549"/>
    <lineage>
        <taxon>Bacteria</taxon>
        <taxon>Pseudomonadati</taxon>
        <taxon>Pseudomonadota</taxon>
        <taxon>Gammaproteobacteria</taxon>
        <taxon>Enterobacterales</taxon>
        <taxon>Erwiniaceae</taxon>
        <taxon>Buchnera</taxon>
    </lineage>
</organism>
<dbReference type="InterPro" id="IPR050071">
    <property type="entry name" value="Dehydroquinate_synthase"/>
</dbReference>
<dbReference type="Proteomes" id="UP000271849">
    <property type="component" value="Chromosome"/>
</dbReference>
<comment type="catalytic activity">
    <reaction evidence="1 19">
        <text>7-phospho-2-dehydro-3-deoxy-D-arabino-heptonate = 3-dehydroquinate + phosphate</text>
        <dbReference type="Rhea" id="RHEA:21968"/>
        <dbReference type="ChEBI" id="CHEBI:32364"/>
        <dbReference type="ChEBI" id="CHEBI:43474"/>
        <dbReference type="ChEBI" id="CHEBI:58394"/>
        <dbReference type="EC" id="4.2.3.4"/>
    </reaction>
</comment>
<evidence type="ECO:0000256" key="6">
    <source>
        <dbReference type="ARBA" id="ARBA00004661"/>
    </source>
</evidence>
<proteinExistence type="inferred from homology"/>
<dbReference type="Gene3D" id="3.40.50.1970">
    <property type="match status" value="1"/>
</dbReference>
<comment type="similarity">
    <text evidence="7 19">Belongs to the sugar phosphate cyclases superfamily. Dehydroquinate synthase family.</text>
</comment>
<evidence type="ECO:0000256" key="3">
    <source>
        <dbReference type="ARBA" id="ARBA00001947"/>
    </source>
</evidence>
<dbReference type="HAMAP" id="MF_00110">
    <property type="entry name" value="DHQ_synthase"/>
    <property type="match status" value="1"/>
</dbReference>
<dbReference type="GO" id="GO:0009423">
    <property type="term" value="P:chorismate biosynthetic process"/>
    <property type="evidence" value="ECO:0007669"/>
    <property type="project" value="UniProtKB-UniRule"/>
</dbReference>
<dbReference type="GO" id="GO:0046872">
    <property type="term" value="F:metal ion binding"/>
    <property type="evidence" value="ECO:0007669"/>
    <property type="project" value="UniProtKB-KW"/>
</dbReference>
<dbReference type="InterPro" id="IPR056179">
    <property type="entry name" value="DHQS_C"/>
</dbReference>
<comment type="cofactor">
    <cofactor evidence="3">
        <name>Zn(2+)</name>
        <dbReference type="ChEBI" id="CHEBI:29105"/>
    </cofactor>
</comment>
<keyword evidence="12 19" id="KW-0479">Metal-binding</keyword>
<dbReference type="GO" id="GO:0009073">
    <property type="term" value="P:aromatic amino acid family biosynthetic process"/>
    <property type="evidence" value="ECO:0007669"/>
    <property type="project" value="UniProtKB-KW"/>
</dbReference>
<evidence type="ECO:0000256" key="20">
    <source>
        <dbReference type="SAM" id="Phobius"/>
    </source>
</evidence>
<keyword evidence="18 19" id="KW-0170">Cobalt</keyword>
<evidence type="ECO:0000256" key="8">
    <source>
        <dbReference type="ARBA" id="ARBA00013031"/>
    </source>
</evidence>
<evidence type="ECO:0000256" key="16">
    <source>
        <dbReference type="ARBA" id="ARBA00023141"/>
    </source>
</evidence>
<sequence>MDQIRVNLYRNSYTIYIGKKLLDQKSLFTLVFKKKNNLIITNSTIKDIIFKKKNDSLFKIITKIPYYIIPDGESYKNLCEVEKVISFLLKRSYGRDLNLIALGGGVIGDITGFIASIYQRGVSFFQIPTTLLSQVDASIGGKTGVNHILGKNMIGSFWQPNGVLIDLDFLSTLPKSHIISGMAEVIKYAIIFDYKFFCWLEKNILQVLNLQEKELLYCIKKCCKLKSMVIEKDEKETSLRMFLNLGHSFAHAIETYSGYGSWLHGSAVSVGIVMAAQLSFYLNILSKSELLRIIKIFDSSGLPIFGPKNMLPDDYLELMLRDKKVLNKVIRLILPISIGQVKVFPSIDKDFLFNFIKIYQKKIYFFGLR</sequence>
<evidence type="ECO:0000256" key="12">
    <source>
        <dbReference type="ARBA" id="ARBA00022723"/>
    </source>
</evidence>
<feature type="domain" description="3-dehydroquinate synthase N-terminal" evidence="21">
    <location>
        <begin position="67"/>
        <end position="178"/>
    </location>
</feature>
<dbReference type="SUPFAM" id="SSF56796">
    <property type="entry name" value="Dehydroquinate synthase-like"/>
    <property type="match status" value="1"/>
</dbReference>
<accession>A0A3B1E9N0</accession>
<dbReference type="PIRSF" id="PIRSF001455">
    <property type="entry name" value="DHQ_synth"/>
    <property type="match status" value="1"/>
</dbReference>
<feature type="binding site" evidence="19">
    <location>
        <position position="247"/>
    </location>
    <ligand>
        <name>Zn(2+)</name>
        <dbReference type="ChEBI" id="CHEBI:29105"/>
    </ligand>
</feature>